<dbReference type="PANTHER" id="PTHR43806:SF11">
    <property type="entry name" value="CEREVISIN-RELATED"/>
    <property type="match status" value="1"/>
</dbReference>
<dbReference type="Pfam" id="PF00082">
    <property type="entry name" value="Peptidase_S8"/>
    <property type="match status" value="1"/>
</dbReference>
<dbReference type="AlphaFoldDB" id="F0RPI0"/>
<dbReference type="GO" id="GO:0004252">
    <property type="term" value="F:serine-type endopeptidase activity"/>
    <property type="evidence" value="ECO:0007669"/>
    <property type="project" value="UniProtKB-UniRule"/>
</dbReference>
<dbReference type="EMBL" id="CP002537">
    <property type="protein sequence ID" value="ADY27286.1"/>
    <property type="molecule type" value="Genomic_DNA"/>
</dbReference>
<evidence type="ECO:0000256" key="6">
    <source>
        <dbReference type="SAM" id="SignalP"/>
    </source>
</evidence>
<dbReference type="GO" id="GO:0006508">
    <property type="term" value="P:proteolysis"/>
    <property type="evidence" value="ECO:0007669"/>
    <property type="project" value="UniProtKB-KW"/>
</dbReference>
<evidence type="ECO:0000256" key="2">
    <source>
        <dbReference type="ARBA" id="ARBA00022670"/>
    </source>
</evidence>
<evidence type="ECO:0000256" key="4">
    <source>
        <dbReference type="ARBA" id="ARBA00022825"/>
    </source>
</evidence>
<dbReference type="PROSITE" id="PS51257">
    <property type="entry name" value="PROKAR_LIPOPROTEIN"/>
    <property type="match status" value="1"/>
</dbReference>
<proteinExistence type="inferred from homology"/>
<dbReference type="Gene3D" id="3.40.50.200">
    <property type="entry name" value="Peptidase S8/S53 domain"/>
    <property type="match status" value="1"/>
</dbReference>
<feature type="chain" id="PRO_5003259563" evidence="6">
    <location>
        <begin position="32"/>
        <end position="562"/>
    </location>
</feature>
<sequence>MRPSRATPTSTLSSVSASLLLGSLLTLGLTACGGTTPAPNPAPTTVKISGEVVLPQTALTQGAAQGVVAQSAAGEGTAPADLSAQANWDAPHVPGELLVSSGGLAAQGVSTRLSGFQAESLSDLGLIRVHTPNPEALAGQLAAEGISSQPNYIYSALATPNDPGFPGNVGIGQWHQDYLTQVGAAEGWAQLGSAPAGVLTAVLDTGVDRSHPDLRGRLIGGYDTCSVLAGGNCQGEDTDPSELQFGQVGHGTAMTGLIGAATNNGLGLSGMTWQGQMVPIKVFGDDGQANSSATTISLARGLAIATDSKVRVINMSLGIPGVQSDPKVNEQLTRAAAADIMMIAAAGNTPDQGLYFPANRPEVMAVGAVNPAGQMSCFSARPRAGETLDLLAPGGENGCDRAASWILELTPGDYRLGAGTSEATAITSGAASLIRAAYPGLSALQVRQALVQGGKPTDSAQPQLNLPGALAVAQQLSAAPAPTPQPTPTTYNLTVQAYRNGQPVGAAFKASGQLTSLKLPYELNVPQGTYELRAKVDTSKASYSGAATVTATTNTTATIAVQ</sequence>
<evidence type="ECO:0000256" key="1">
    <source>
        <dbReference type="ARBA" id="ARBA00011073"/>
    </source>
</evidence>
<dbReference type="OrthoDB" id="5240330at2"/>
<dbReference type="HOGENOM" id="CLU_011263_15_6_0"/>
<gene>
    <name evidence="8" type="ordered locus">Deipr_2156</name>
</gene>
<dbReference type="KEGG" id="dpt:Deipr_2156"/>
<keyword evidence="9" id="KW-1185">Reference proteome</keyword>
<evidence type="ECO:0000256" key="3">
    <source>
        <dbReference type="ARBA" id="ARBA00022801"/>
    </source>
</evidence>
<dbReference type="InterPro" id="IPR050131">
    <property type="entry name" value="Peptidase_S8_subtilisin-like"/>
</dbReference>
<keyword evidence="4 5" id="KW-0720">Serine protease</keyword>
<dbReference type="InterPro" id="IPR023827">
    <property type="entry name" value="Peptidase_S8_Asp-AS"/>
</dbReference>
<dbReference type="PANTHER" id="PTHR43806">
    <property type="entry name" value="PEPTIDASE S8"/>
    <property type="match status" value="1"/>
</dbReference>
<keyword evidence="8" id="KW-0614">Plasmid</keyword>
<geneLocation type="plasmid" evidence="8 9">
    <name>pDEIPR01</name>
</geneLocation>
<dbReference type="SUPFAM" id="SSF52743">
    <property type="entry name" value="Subtilisin-like"/>
    <property type="match status" value="1"/>
</dbReference>
<evidence type="ECO:0000256" key="5">
    <source>
        <dbReference type="PROSITE-ProRule" id="PRU01240"/>
    </source>
</evidence>
<feature type="domain" description="Peptidase S8/S53" evidence="7">
    <location>
        <begin position="197"/>
        <end position="452"/>
    </location>
</feature>
<feature type="active site" description="Charge relay system" evidence="5">
    <location>
        <position position="250"/>
    </location>
</feature>
<reference evidence="8 9" key="1">
    <citation type="submission" date="2011-02" db="EMBL/GenBank/DDBJ databases">
        <title>The complete sequence of plasmid1 of Deinococcus proteolyticus DSM 20540.</title>
        <authorList>
            <consortium name="US DOE Joint Genome Institute (JGI-PGF)"/>
            <person name="Lucas S."/>
            <person name="Copeland A."/>
            <person name="Lapidus A."/>
            <person name="Bruce D."/>
            <person name="Goodwin L."/>
            <person name="Pitluck S."/>
            <person name="Kyrpides N."/>
            <person name="Mavromatis K."/>
            <person name="Pagani I."/>
            <person name="Ivanova N."/>
            <person name="Ovchinnikova G."/>
            <person name="Zeytun A."/>
            <person name="Detter J.C."/>
            <person name="Han C."/>
            <person name="Land M."/>
            <person name="Hauser L."/>
            <person name="Markowitz V."/>
            <person name="Cheng J.-F."/>
            <person name="Hugenholtz P."/>
            <person name="Woyke T."/>
            <person name="Wu D."/>
            <person name="Pukall R."/>
            <person name="Steenblock K."/>
            <person name="Brambilla E."/>
            <person name="Klenk H.-P."/>
            <person name="Eisen J.A."/>
        </authorList>
    </citation>
    <scope>NUCLEOTIDE SEQUENCE [LARGE SCALE GENOMIC DNA]</scope>
    <source>
        <strain evidence="9">ATCC 35074 / DSM 20540 / JCM 6276 / NBRC 101906 / NCIMB 13154 / VKM Ac-1939 / CCM 2703 / MRP</strain>
        <plasmid evidence="9">Plasmid pDEIPR01</plasmid>
    </source>
</reference>
<comment type="similarity">
    <text evidence="1 5">Belongs to the peptidase S8 family.</text>
</comment>
<dbReference type="PROSITE" id="PS51892">
    <property type="entry name" value="SUBTILASE"/>
    <property type="match status" value="1"/>
</dbReference>
<feature type="active site" description="Charge relay system" evidence="5">
    <location>
        <position position="421"/>
    </location>
</feature>
<keyword evidence="2 5" id="KW-0645">Protease</keyword>
<dbReference type="Proteomes" id="UP000007718">
    <property type="component" value="Plasmid pDEIPR01"/>
</dbReference>
<dbReference type="PRINTS" id="PR00723">
    <property type="entry name" value="SUBTILISIN"/>
</dbReference>
<accession>F0RPI0</accession>
<evidence type="ECO:0000313" key="9">
    <source>
        <dbReference type="Proteomes" id="UP000007718"/>
    </source>
</evidence>
<dbReference type="InterPro" id="IPR000209">
    <property type="entry name" value="Peptidase_S8/S53_dom"/>
</dbReference>
<feature type="active site" description="Charge relay system" evidence="5">
    <location>
        <position position="204"/>
    </location>
</feature>
<dbReference type="InterPro" id="IPR036852">
    <property type="entry name" value="Peptidase_S8/S53_dom_sf"/>
</dbReference>
<evidence type="ECO:0000259" key="7">
    <source>
        <dbReference type="Pfam" id="PF00082"/>
    </source>
</evidence>
<keyword evidence="3 5" id="KW-0378">Hydrolase</keyword>
<protein>
    <submittedName>
        <fullName evidence="8">Peptidase S8 and S53 subtilisin kexin sedolisin</fullName>
    </submittedName>
</protein>
<dbReference type="InterPro" id="IPR015500">
    <property type="entry name" value="Peptidase_S8_subtilisin-rel"/>
</dbReference>
<dbReference type="PROSITE" id="PS00136">
    <property type="entry name" value="SUBTILASE_ASP"/>
    <property type="match status" value="1"/>
</dbReference>
<name>F0RPI0_DEIPM</name>
<keyword evidence="6" id="KW-0732">Signal</keyword>
<organism evidence="8 9">
    <name type="scientific">Deinococcus proteolyticus (strain ATCC 35074 / DSM 20540 / JCM 6276 / NBRC 101906 / NCIMB 13154 / VKM Ac-1939 / CCM 2703 / MRP)</name>
    <dbReference type="NCBI Taxonomy" id="693977"/>
    <lineage>
        <taxon>Bacteria</taxon>
        <taxon>Thermotogati</taxon>
        <taxon>Deinococcota</taxon>
        <taxon>Deinococci</taxon>
        <taxon>Deinococcales</taxon>
        <taxon>Deinococcaceae</taxon>
        <taxon>Deinococcus</taxon>
    </lineage>
</organism>
<feature type="signal peptide" evidence="6">
    <location>
        <begin position="1"/>
        <end position="31"/>
    </location>
</feature>
<evidence type="ECO:0000313" key="8">
    <source>
        <dbReference type="EMBL" id="ADY27286.1"/>
    </source>
</evidence>